<evidence type="ECO:0000259" key="11">
    <source>
        <dbReference type="PROSITE" id="PS51203"/>
    </source>
</evidence>
<name>A0ABP0VN93_9BRYO</name>
<evidence type="ECO:0000259" key="10">
    <source>
        <dbReference type="PROSITE" id="PS51048"/>
    </source>
</evidence>
<organism evidence="12 13">
    <name type="scientific">Sphagnum jensenii</name>
    <dbReference type="NCBI Taxonomy" id="128206"/>
    <lineage>
        <taxon>Eukaryota</taxon>
        <taxon>Viridiplantae</taxon>
        <taxon>Streptophyta</taxon>
        <taxon>Embryophyta</taxon>
        <taxon>Bryophyta</taxon>
        <taxon>Sphagnophytina</taxon>
        <taxon>Sphagnopsida</taxon>
        <taxon>Sphagnales</taxon>
        <taxon>Sphagnaceae</taxon>
        <taxon>Sphagnum</taxon>
    </lineage>
</organism>
<dbReference type="PANTHER" id="PTHR47686:SF1">
    <property type="entry name" value="CALCYCLIN-BINDING PROTEIN"/>
    <property type="match status" value="1"/>
</dbReference>
<dbReference type="PROSITE" id="PS51203">
    <property type="entry name" value="CS"/>
    <property type="match status" value="1"/>
</dbReference>
<keyword evidence="6" id="KW-0833">Ubl conjugation pathway</keyword>
<dbReference type="EMBL" id="OZ020096">
    <property type="protein sequence ID" value="CAK9255809.1"/>
    <property type="molecule type" value="Genomic_DNA"/>
</dbReference>
<dbReference type="InterPro" id="IPR007699">
    <property type="entry name" value="SGS_dom"/>
</dbReference>
<dbReference type="Pfam" id="PF04969">
    <property type="entry name" value="CS"/>
    <property type="match status" value="1"/>
</dbReference>
<dbReference type="Gene3D" id="2.60.40.790">
    <property type="match status" value="1"/>
</dbReference>
<evidence type="ECO:0000256" key="9">
    <source>
        <dbReference type="ARBA" id="ARBA00025145"/>
    </source>
</evidence>
<keyword evidence="5" id="KW-0597">Phosphoprotein</keyword>
<evidence type="ECO:0000256" key="1">
    <source>
        <dbReference type="ARBA" id="ARBA00004123"/>
    </source>
</evidence>
<keyword evidence="7" id="KW-0007">Acetylation</keyword>
<dbReference type="InterPro" id="IPR015120">
    <property type="entry name" value="Siah-Interact_N"/>
</dbReference>
<keyword evidence="13" id="KW-1185">Reference proteome</keyword>
<comment type="function">
    <text evidence="9">May be involved in calcium-dependent ubiquitination and subsequent proteasomal degradation of target proteins. Probably serves as a molecular bridge in ubiquitin E3 complexes. Participates in the ubiquitin-mediated degradation of beta-catenin (CTNNB1).</text>
</comment>
<evidence type="ECO:0000256" key="7">
    <source>
        <dbReference type="ARBA" id="ARBA00022990"/>
    </source>
</evidence>
<evidence type="ECO:0000256" key="5">
    <source>
        <dbReference type="ARBA" id="ARBA00022553"/>
    </source>
</evidence>
<feature type="domain" description="SGS" evidence="10">
    <location>
        <begin position="150"/>
        <end position="226"/>
    </location>
</feature>
<sequence length="226" mass="25495">MAGAVTQDDIEELRRLLQEAKRPRVQFILSSQISTLEKVVQDEHATAAAAAAATEQVPKVVPLEIKKFQPIVQYITLATFSWDQDYDKVKIYITLEGASQDKTEANFHSDSVDLKIHDVSGKNYRCSVPKLNKTIIPEQSKVLVKPKRIIITLKKADGGNWIDLHKKEDKFKAPAMDKDKDPMSGIMDLMKNMYDEGDDEMKKTIAKAWSDARTGKQAEPPKYGDF</sequence>
<keyword evidence="8" id="KW-0539">Nucleus</keyword>
<evidence type="ECO:0000256" key="6">
    <source>
        <dbReference type="ARBA" id="ARBA00022786"/>
    </source>
</evidence>
<dbReference type="InterPro" id="IPR007052">
    <property type="entry name" value="CS_dom"/>
</dbReference>
<dbReference type="Proteomes" id="UP001497444">
    <property type="component" value="Chromosome 1"/>
</dbReference>
<evidence type="ECO:0000256" key="4">
    <source>
        <dbReference type="ARBA" id="ARBA00022490"/>
    </source>
</evidence>
<evidence type="ECO:0000256" key="8">
    <source>
        <dbReference type="ARBA" id="ARBA00023242"/>
    </source>
</evidence>
<keyword evidence="4" id="KW-0963">Cytoplasm</keyword>
<comment type="subcellular location">
    <subcellularLocation>
        <location evidence="2">Cytoplasm</location>
    </subcellularLocation>
    <subcellularLocation>
        <location evidence="1">Nucleus</location>
    </subcellularLocation>
</comment>
<dbReference type="PROSITE" id="PS51048">
    <property type="entry name" value="SGS"/>
    <property type="match status" value="1"/>
</dbReference>
<feature type="domain" description="CS" evidence="11">
    <location>
        <begin position="75"/>
        <end position="165"/>
    </location>
</feature>
<evidence type="ECO:0000256" key="3">
    <source>
        <dbReference type="ARBA" id="ARBA00015702"/>
    </source>
</evidence>
<accession>A0ABP0VN93</accession>
<reference evidence="12 13" key="1">
    <citation type="submission" date="2024-02" db="EMBL/GenBank/DDBJ databases">
        <authorList>
            <consortium name="ELIXIR-Norway"/>
            <consortium name="Elixir Norway"/>
        </authorList>
    </citation>
    <scope>NUCLEOTIDE SEQUENCE [LARGE SCALE GENOMIC DNA]</scope>
</reference>
<evidence type="ECO:0000313" key="12">
    <source>
        <dbReference type="EMBL" id="CAK9255809.1"/>
    </source>
</evidence>
<dbReference type="PANTHER" id="PTHR47686">
    <property type="entry name" value="SGS DOMAIN-CONTAINING PROTEIN"/>
    <property type="match status" value="1"/>
</dbReference>
<dbReference type="InterPro" id="IPR037893">
    <property type="entry name" value="CS_CacyBP"/>
</dbReference>
<proteinExistence type="predicted"/>
<gene>
    <name evidence="12" type="ORF">CSSPJE1EN1_LOCUS1287</name>
</gene>
<dbReference type="CDD" id="cd06468">
    <property type="entry name" value="p23_CacyBP"/>
    <property type="match status" value="1"/>
</dbReference>
<dbReference type="SUPFAM" id="SSF49764">
    <property type="entry name" value="HSP20-like chaperones"/>
    <property type="match status" value="1"/>
</dbReference>
<evidence type="ECO:0000256" key="2">
    <source>
        <dbReference type="ARBA" id="ARBA00004496"/>
    </source>
</evidence>
<protein>
    <recommendedName>
        <fullName evidence="3">Calcyclin-binding protein</fullName>
    </recommendedName>
</protein>
<dbReference type="InterPro" id="IPR037201">
    <property type="entry name" value="CacyBP_N"/>
</dbReference>
<evidence type="ECO:0000313" key="13">
    <source>
        <dbReference type="Proteomes" id="UP001497444"/>
    </source>
</evidence>
<dbReference type="Pfam" id="PF09032">
    <property type="entry name" value="Siah-Interact_N"/>
    <property type="match status" value="1"/>
</dbReference>
<dbReference type="SUPFAM" id="SSF140106">
    <property type="entry name" value="Calcyclin-binding protein-like"/>
    <property type="match status" value="1"/>
</dbReference>
<dbReference type="InterPro" id="IPR008978">
    <property type="entry name" value="HSP20-like_chaperone"/>
</dbReference>